<keyword evidence="2" id="KW-1185">Reference proteome</keyword>
<dbReference type="EMBL" id="JAUSUR010000004">
    <property type="protein sequence ID" value="MDQ0361543.1"/>
    <property type="molecule type" value="Genomic_DNA"/>
</dbReference>
<protein>
    <submittedName>
        <fullName evidence="1">Uncharacterized protein</fullName>
    </submittedName>
</protein>
<gene>
    <name evidence="1" type="ORF">J2S15_002293</name>
</gene>
<organism evidence="1 2">
    <name type="scientific">Breznakia pachnodae</name>
    <dbReference type="NCBI Taxonomy" id="265178"/>
    <lineage>
        <taxon>Bacteria</taxon>
        <taxon>Bacillati</taxon>
        <taxon>Bacillota</taxon>
        <taxon>Erysipelotrichia</taxon>
        <taxon>Erysipelotrichales</taxon>
        <taxon>Erysipelotrichaceae</taxon>
        <taxon>Breznakia</taxon>
    </lineage>
</organism>
<reference evidence="1 2" key="1">
    <citation type="submission" date="2023-07" db="EMBL/GenBank/DDBJ databases">
        <title>Genomic Encyclopedia of Type Strains, Phase IV (KMG-IV): sequencing the most valuable type-strain genomes for metagenomic binning, comparative biology and taxonomic classification.</title>
        <authorList>
            <person name="Goeker M."/>
        </authorList>
    </citation>
    <scope>NUCLEOTIDE SEQUENCE [LARGE SCALE GENOMIC DNA]</scope>
    <source>
        <strain evidence="1 2">DSM 16784</strain>
    </source>
</reference>
<comment type="caution">
    <text evidence="1">The sequence shown here is derived from an EMBL/GenBank/DDBJ whole genome shotgun (WGS) entry which is preliminary data.</text>
</comment>
<accession>A0ABU0E3R4</accession>
<proteinExistence type="predicted"/>
<name>A0ABU0E3R4_9FIRM</name>
<evidence type="ECO:0000313" key="1">
    <source>
        <dbReference type="EMBL" id="MDQ0361543.1"/>
    </source>
</evidence>
<sequence length="468" mass="55370">MKSKTYVVSEELMIVVRKWASSRSINISDEVTKFIHDFNMSNAKLNLANKYVLNSISDKINVSLYLDKRVIREIEELSKSLQLTISQVMMAVLYSILEKNQISKFTNGPITLLIEERIHYLFPVQNNNYLFIYKQRVVGYELYYLFLDETNKIIHFSNSSTNRSLEVRFADIGRSFINIIRADLINELSKYLLFDANDYSYYIYTNNNLSGDAYISEYSYENDTFIRNFSDYSDSKLYYPFLEYAFLLECKIDEFGYNKKLENAKKKYIDNKYLIEENKSIQEVINSILNFRYTLEDSDDEIKKEFIFKTVELINNIRVYISKLTVDQQKVLLDIVKDILSSKVLAMQKSNKLNTDDGRFAYYIGNISGYKETNFGNKYIEVFKRGVLNEDVVIDYLNDIINDIEHMQNDFVLRNLETILSNLYYYAKQVTSQQKEIWKIKIDILIEELSTKQKKLRLMQLEDNNIEK</sequence>
<dbReference type="RefSeq" id="WP_307408367.1">
    <property type="nucleotide sequence ID" value="NZ_JAUSUR010000004.1"/>
</dbReference>
<dbReference type="Proteomes" id="UP001230220">
    <property type="component" value="Unassembled WGS sequence"/>
</dbReference>
<evidence type="ECO:0000313" key="2">
    <source>
        <dbReference type="Proteomes" id="UP001230220"/>
    </source>
</evidence>